<reference evidence="2 3" key="1">
    <citation type="submission" date="2020-05" db="EMBL/GenBank/DDBJ databases">
        <title>MicrobeNet Type strains.</title>
        <authorList>
            <person name="Nicholson A.C."/>
        </authorList>
    </citation>
    <scope>NUCLEOTIDE SEQUENCE [LARGE SCALE GENOMIC DNA]</scope>
    <source>
        <strain evidence="2 3">JCM 14282</strain>
    </source>
</reference>
<accession>A0A7Y2PYX9</accession>
<dbReference type="Gene3D" id="3.90.550.10">
    <property type="entry name" value="Spore Coat Polysaccharide Biosynthesis Protein SpsA, Chain A"/>
    <property type="match status" value="1"/>
</dbReference>
<dbReference type="InterPro" id="IPR050834">
    <property type="entry name" value="Glycosyltransf_2"/>
</dbReference>
<comment type="caution">
    <text evidence="2">The sequence shown here is derived from an EMBL/GenBank/DDBJ whole genome shotgun (WGS) entry which is preliminary data.</text>
</comment>
<feature type="domain" description="Glycosyltransferase 2-like" evidence="1">
    <location>
        <begin position="9"/>
        <end position="175"/>
    </location>
</feature>
<dbReference type="Proteomes" id="UP000543598">
    <property type="component" value="Unassembled WGS sequence"/>
</dbReference>
<dbReference type="InterPro" id="IPR001173">
    <property type="entry name" value="Glyco_trans_2-like"/>
</dbReference>
<keyword evidence="2" id="KW-0808">Transferase</keyword>
<dbReference type="GO" id="GO:0016740">
    <property type="term" value="F:transferase activity"/>
    <property type="evidence" value="ECO:0007669"/>
    <property type="project" value="UniProtKB-KW"/>
</dbReference>
<evidence type="ECO:0000313" key="3">
    <source>
        <dbReference type="Proteomes" id="UP000543598"/>
    </source>
</evidence>
<sequence>MNTSAVVDVVTPTNRSGEFMREATASVFGQSHAHWSYVIVDNGSPDPAALADAVEAAVGATSDPHHSRSRVTIERIQTRGISAGRNHGVTQGTGDYVAFLDDDDFWDPDYLEEMVAALEAEPDAVAAYAAGRFVDEAGVPFGEWKAEPASRAEMLRGEQPFPHIPAFVVRRRSAERVGWFDESLHRAEDMEFMCRLLIEGEFVAVPRVLVHYRRHVGAETVRSDAIRVTWEASERFLSRHILDARDRGDSDVAGHLIENRRRARRMFAAHEAGKVLRAHRTPRELGEVWKSIRQAMTLDPIGFLASLFGQAGGRIRNRVAAVTGR</sequence>
<dbReference type="Pfam" id="PF00535">
    <property type="entry name" value="Glycos_transf_2"/>
    <property type="match status" value="1"/>
</dbReference>
<gene>
    <name evidence="2" type="ORF">HLA99_02455</name>
</gene>
<dbReference type="AlphaFoldDB" id="A0A7Y2PYX9"/>
<dbReference type="EMBL" id="JABEMB010000002">
    <property type="protein sequence ID" value="NNH02723.1"/>
    <property type="molecule type" value="Genomic_DNA"/>
</dbReference>
<dbReference type="PANTHER" id="PTHR43685:SF2">
    <property type="entry name" value="GLYCOSYLTRANSFERASE 2-LIKE DOMAIN-CONTAINING PROTEIN"/>
    <property type="match status" value="1"/>
</dbReference>
<evidence type="ECO:0000313" key="2">
    <source>
        <dbReference type="EMBL" id="NNH02723.1"/>
    </source>
</evidence>
<proteinExistence type="predicted"/>
<keyword evidence="3" id="KW-1185">Reference proteome</keyword>
<evidence type="ECO:0000259" key="1">
    <source>
        <dbReference type="Pfam" id="PF00535"/>
    </source>
</evidence>
<protein>
    <submittedName>
        <fullName evidence="2">Glycosyltransferase</fullName>
    </submittedName>
</protein>
<name>A0A7Y2PYX9_9MICO</name>
<dbReference type="InterPro" id="IPR029044">
    <property type="entry name" value="Nucleotide-diphossugar_trans"/>
</dbReference>
<dbReference type="SUPFAM" id="SSF53448">
    <property type="entry name" value="Nucleotide-diphospho-sugar transferases"/>
    <property type="match status" value="1"/>
</dbReference>
<organism evidence="2 3">
    <name type="scientific">Microbacterium ulmi</name>
    <dbReference type="NCBI Taxonomy" id="179095"/>
    <lineage>
        <taxon>Bacteria</taxon>
        <taxon>Bacillati</taxon>
        <taxon>Actinomycetota</taxon>
        <taxon>Actinomycetes</taxon>
        <taxon>Micrococcales</taxon>
        <taxon>Microbacteriaceae</taxon>
        <taxon>Microbacterium</taxon>
    </lineage>
</organism>
<dbReference type="PANTHER" id="PTHR43685">
    <property type="entry name" value="GLYCOSYLTRANSFERASE"/>
    <property type="match status" value="1"/>
</dbReference>